<dbReference type="Pfam" id="PF24693">
    <property type="entry name" value="DUF7660"/>
    <property type="match status" value="1"/>
</dbReference>
<dbReference type="EMBL" id="JAKFHA010000009">
    <property type="protein sequence ID" value="MCF2528957.1"/>
    <property type="molecule type" value="Genomic_DNA"/>
</dbReference>
<name>A0AA41Q2L6_9ACTN</name>
<accession>A0AA41Q2L6</accession>
<dbReference type="RefSeq" id="WP_235053127.1">
    <property type="nucleotide sequence ID" value="NZ_JAKFHA010000009.1"/>
</dbReference>
<reference evidence="2" key="1">
    <citation type="submission" date="2022-01" db="EMBL/GenBank/DDBJ databases">
        <title>Genome-Based Taxonomic Classification of the Phylum Actinobacteria.</title>
        <authorList>
            <person name="Gao Y."/>
        </authorList>
    </citation>
    <scope>NUCLEOTIDE SEQUENCE</scope>
    <source>
        <strain evidence="2">KLBMP 8922</strain>
    </source>
</reference>
<evidence type="ECO:0000313" key="2">
    <source>
        <dbReference type="EMBL" id="MCF2528957.1"/>
    </source>
</evidence>
<sequence length="83" mass="9603">MTLDPDTEIHDRAKLAAFVRALHQDYLRRGQHWENDTLERFLQALAAWIQDSEGWYRNTGKELPPGGDWTFLARALDAATAYE</sequence>
<proteinExistence type="predicted"/>
<evidence type="ECO:0000259" key="1">
    <source>
        <dbReference type="Pfam" id="PF24693"/>
    </source>
</evidence>
<dbReference type="Proteomes" id="UP001165378">
    <property type="component" value="Unassembled WGS sequence"/>
</dbReference>
<gene>
    <name evidence="2" type="ORF">LZ495_17260</name>
</gene>
<comment type="caution">
    <text evidence="2">The sequence shown here is derived from an EMBL/GenBank/DDBJ whole genome shotgun (WGS) entry which is preliminary data.</text>
</comment>
<dbReference type="AlphaFoldDB" id="A0AA41Q2L6"/>
<evidence type="ECO:0000313" key="3">
    <source>
        <dbReference type="Proteomes" id="UP001165378"/>
    </source>
</evidence>
<dbReference type="InterPro" id="IPR056077">
    <property type="entry name" value="DUF7660"/>
</dbReference>
<protein>
    <recommendedName>
        <fullName evidence="1">DUF7660 domain-containing protein</fullName>
    </recommendedName>
</protein>
<feature type="domain" description="DUF7660" evidence="1">
    <location>
        <begin position="12"/>
        <end position="83"/>
    </location>
</feature>
<organism evidence="2 3">
    <name type="scientific">Yinghuangia soli</name>
    <dbReference type="NCBI Taxonomy" id="2908204"/>
    <lineage>
        <taxon>Bacteria</taxon>
        <taxon>Bacillati</taxon>
        <taxon>Actinomycetota</taxon>
        <taxon>Actinomycetes</taxon>
        <taxon>Kitasatosporales</taxon>
        <taxon>Streptomycetaceae</taxon>
        <taxon>Yinghuangia</taxon>
    </lineage>
</organism>
<keyword evidence="3" id="KW-1185">Reference proteome</keyword>